<feature type="repeat" description="ANK" evidence="4">
    <location>
        <begin position="114"/>
        <end position="146"/>
    </location>
</feature>
<evidence type="ECO:0000256" key="1">
    <source>
        <dbReference type="ARBA" id="ARBA00001946"/>
    </source>
</evidence>
<keyword evidence="7" id="KW-0808">Transferase</keyword>
<accession>A0A1W4X156</accession>
<feature type="repeat" description="ANK" evidence="4">
    <location>
        <begin position="81"/>
        <end position="113"/>
    </location>
</feature>
<dbReference type="Gene3D" id="3.40.50.300">
    <property type="entry name" value="P-loop containing nucleotide triphosphate hydrolases"/>
    <property type="match status" value="1"/>
</dbReference>
<dbReference type="Proteomes" id="UP000192223">
    <property type="component" value="Unplaced"/>
</dbReference>
<feature type="repeat" description="ANK" evidence="4">
    <location>
        <begin position="48"/>
        <end position="80"/>
    </location>
</feature>
<dbReference type="OrthoDB" id="74764at2759"/>
<evidence type="ECO:0000313" key="7">
    <source>
        <dbReference type="RefSeq" id="XP_018326507.1"/>
    </source>
</evidence>
<dbReference type="GO" id="GO:0007165">
    <property type="term" value="P:signal transduction"/>
    <property type="evidence" value="ECO:0007669"/>
    <property type="project" value="InterPro"/>
</dbReference>
<dbReference type="InParanoid" id="A0A1W4X156"/>
<dbReference type="InterPro" id="IPR020859">
    <property type="entry name" value="ROC"/>
</dbReference>
<dbReference type="KEGG" id="apln:108737873"/>
<dbReference type="PROSITE" id="PS50088">
    <property type="entry name" value="ANK_REPEAT"/>
    <property type="match status" value="3"/>
</dbReference>
<dbReference type="InterPro" id="IPR000488">
    <property type="entry name" value="Death_dom"/>
</dbReference>
<dbReference type="InterPro" id="IPR027417">
    <property type="entry name" value="P-loop_NTPase"/>
</dbReference>
<dbReference type="PANTHER" id="PTHR12449:SF18">
    <property type="entry name" value="DEATH DOMAIN-CONTAINING PROTEIN"/>
    <property type="match status" value="1"/>
</dbReference>
<keyword evidence="2" id="KW-0677">Repeat</keyword>
<reference evidence="7" key="1">
    <citation type="submission" date="2025-08" db="UniProtKB">
        <authorList>
            <consortium name="RefSeq"/>
        </authorList>
    </citation>
    <scope>IDENTIFICATION</scope>
    <source>
        <tissue evidence="7">Entire body</tissue>
    </source>
</reference>
<dbReference type="Gene3D" id="1.25.40.20">
    <property type="entry name" value="Ankyrin repeat-containing domain"/>
    <property type="match status" value="2"/>
</dbReference>
<evidence type="ECO:0000256" key="2">
    <source>
        <dbReference type="ARBA" id="ARBA00022737"/>
    </source>
</evidence>
<evidence type="ECO:0000256" key="4">
    <source>
        <dbReference type="PROSITE-ProRule" id="PRU00023"/>
    </source>
</evidence>
<dbReference type="PROSITE" id="PS51424">
    <property type="entry name" value="ROC"/>
    <property type="match status" value="1"/>
</dbReference>
<dbReference type="SUPFAM" id="SSF47986">
    <property type="entry name" value="DEATH domain"/>
    <property type="match status" value="1"/>
</dbReference>
<dbReference type="PROSITE" id="PS50297">
    <property type="entry name" value="ANK_REP_REGION"/>
    <property type="match status" value="2"/>
</dbReference>
<keyword evidence="7" id="KW-0418">Kinase</keyword>
<dbReference type="SUPFAM" id="SSF48403">
    <property type="entry name" value="Ankyrin repeat"/>
    <property type="match status" value="1"/>
</dbReference>
<comment type="cofactor">
    <cofactor evidence="1">
        <name>Mg(2+)</name>
        <dbReference type="ChEBI" id="CHEBI:18420"/>
    </cofactor>
</comment>
<dbReference type="SMART" id="SM00248">
    <property type="entry name" value="ANK"/>
    <property type="match status" value="5"/>
</dbReference>
<dbReference type="InterPro" id="IPR011029">
    <property type="entry name" value="DEATH-like_dom_sf"/>
</dbReference>
<dbReference type="RefSeq" id="XP_018326507.1">
    <property type="nucleotide sequence ID" value="XM_018471005.2"/>
</dbReference>
<keyword evidence="6" id="KW-1185">Reference proteome</keyword>
<dbReference type="STRING" id="224129.A0A1W4X156"/>
<evidence type="ECO:0000256" key="3">
    <source>
        <dbReference type="ARBA" id="ARBA00022741"/>
    </source>
</evidence>
<dbReference type="InterPro" id="IPR002110">
    <property type="entry name" value="Ankyrin_rpt"/>
</dbReference>
<sequence>MHTCISRGSSYSPSGSIEYTPLQLAAKEGNYEEVEFLLESEENPLDTGPDPALHLALRKGHVEIAFRLLEKGANFEIRDSYGDYPIHIACAKGLLNIVEKLSSLGCNLEKPNSKGLFPLHLAAKKGHIHIVRYLCVVGCNIDARNADNIRADITALKYGHQDIADLLDRLRHSGQRDHYVRQLVPTTKPAFRLILRVLGHCAVGKTAFIKSLHAGLFSSLFKRSSSLQSNKSRPSSPITTQIEMDVTSRHNSLTFEPPIHYHSTKGIHIQNIDISGVGDVTVLEFSGQENYFPVYHNFLSPSPNVLTVILFNLEDSPLVQIQQVCFWINFILARQPADLLPSSYGKVHLVATHVDLTRTPKNQNGEWISTDAQKTLEAVKKLIPHVYNLDPNVLIVDCTAPACHGFKQFKALLASLKHASSTLSVGNWTGLMESIVTLLGNLRKGFEQFPVLFKDDIYEIIRNDVNPLASDDHIEDALLQLHKMGEVFYTGDLVVVCLTWLGKNLIGELLSNEFISNARTTGVYTADDFQACFTECDALGTIQLMESLHLCVQCLVDDDVEYEFPIYNQTETLPGLWDAHDPRYKSDETIYGGIQLHTPPNTLHLLFSVFSHIQVELRKATLNNQSIDNETDLYQWFRGSKLSTDNFETMITLNKPQIPSEFIEVKIRGSESFTSDVFHFFNQVLEIIDQAILIVCPGIIIEKHVLSPHELCIHCPDPYVYDPADIFAATLDAESVLDIALYNPNIDIHESITSLIMFGDADLANEIEWGCTLKINALPAPVKLKVCGLLDPPEPQGKDWCLLAFRLGLESEVIASLDLPHTSRTMRLLNAVDCTIGALIANLHDLGRKDVADVVLRSAPLVHLVKNSSLLD</sequence>
<protein>
    <submittedName>
        <fullName evidence="7">Death-associated protein kinase 1</fullName>
    </submittedName>
</protein>
<dbReference type="GO" id="GO:0016301">
    <property type="term" value="F:kinase activity"/>
    <property type="evidence" value="ECO:0007669"/>
    <property type="project" value="UniProtKB-KW"/>
</dbReference>
<dbReference type="Pfam" id="PF00531">
    <property type="entry name" value="Death"/>
    <property type="match status" value="1"/>
</dbReference>
<keyword evidence="3" id="KW-0547">Nucleotide-binding</keyword>
<dbReference type="Gene3D" id="1.10.533.10">
    <property type="entry name" value="Death Domain, Fas"/>
    <property type="match status" value="1"/>
</dbReference>
<evidence type="ECO:0000259" key="5">
    <source>
        <dbReference type="PROSITE" id="PS51424"/>
    </source>
</evidence>
<feature type="domain" description="Roc" evidence="5">
    <location>
        <begin position="186"/>
        <end position="420"/>
    </location>
</feature>
<gene>
    <name evidence="7" type="primary">LOC108737873</name>
</gene>
<dbReference type="Pfam" id="PF12796">
    <property type="entry name" value="Ank_2"/>
    <property type="match status" value="2"/>
</dbReference>
<dbReference type="GO" id="GO:0000166">
    <property type="term" value="F:nucleotide binding"/>
    <property type="evidence" value="ECO:0007669"/>
    <property type="project" value="UniProtKB-KW"/>
</dbReference>
<dbReference type="GeneID" id="108737873"/>
<evidence type="ECO:0000313" key="6">
    <source>
        <dbReference type="Proteomes" id="UP000192223"/>
    </source>
</evidence>
<dbReference type="AlphaFoldDB" id="A0A1W4X156"/>
<dbReference type="PANTHER" id="PTHR12449">
    <property type="entry name" value="DEATH DOMAIN-CONTAINING PROTEIN"/>
    <property type="match status" value="1"/>
</dbReference>
<proteinExistence type="predicted"/>
<name>A0A1W4X156_AGRPL</name>
<dbReference type="SUPFAM" id="SSF52540">
    <property type="entry name" value="P-loop containing nucleoside triphosphate hydrolases"/>
    <property type="match status" value="1"/>
</dbReference>
<dbReference type="InterPro" id="IPR039788">
    <property type="entry name" value="NOL4/NOL4L"/>
</dbReference>
<dbReference type="InterPro" id="IPR036770">
    <property type="entry name" value="Ankyrin_rpt-contain_sf"/>
</dbReference>
<organism evidence="6 7">
    <name type="scientific">Agrilus planipennis</name>
    <name type="common">Emerald ash borer</name>
    <name type="synonym">Agrilus marcopoli</name>
    <dbReference type="NCBI Taxonomy" id="224129"/>
    <lineage>
        <taxon>Eukaryota</taxon>
        <taxon>Metazoa</taxon>
        <taxon>Ecdysozoa</taxon>
        <taxon>Arthropoda</taxon>
        <taxon>Hexapoda</taxon>
        <taxon>Insecta</taxon>
        <taxon>Pterygota</taxon>
        <taxon>Neoptera</taxon>
        <taxon>Endopterygota</taxon>
        <taxon>Coleoptera</taxon>
        <taxon>Polyphaga</taxon>
        <taxon>Elateriformia</taxon>
        <taxon>Buprestoidea</taxon>
        <taxon>Buprestidae</taxon>
        <taxon>Agrilinae</taxon>
        <taxon>Agrilus</taxon>
    </lineage>
</organism>
<keyword evidence="4" id="KW-0040">ANK repeat</keyword>